<dbReference type="GeneID" id="110990765"/>
<proteinExistence type="predicted"/>
<dbReference type="AlphaFoldDB" id="A0A8B8A3Q1"/>
<organism evidence="3 4">
    <name type="scientific">Acanthaster planci</name>
    <name type="common">Crown-of-thorns starfish</name>
    <dbReference type="NCBI Taxonomy" id="133434"/>
    <lineage>
        <taxon>Eukaryota</taxon>
        <taxon>Metazoa</taxon>
        <taxon>Echinodermata</taxon>
        <taxon>Eleutherozoa</taxon>
        <taxon>Asterozoa</taxon>
        <taxon>Asteroidea</taxon>
        <taxon>Valvatacea</taxon>
        <taxon>Valvatida</taxon>
        <taxon>Acanthasteridae</taxon>
        <taxon>Acanthaster</taxon>
    </lineage>
</organism>
<feature type="compositionally biased region" description="Low complexity" evidence="1">
    <location>
        <begin position="403"/>
        <end position="429"/>
    </location>
</feature>
<evidence type="ECO:0000313" key="4">
    <source>
        <dbReference type="RefSeq" id="XP_022111560.1"/>
    </source>
</evidence>
<evidence type="ECO:0000256" key="2">
    <source>
        <dbReference type="SAM" id="Phobius"/>
    </source>
</evidence>
<dbReference type="KEGG" id="aplc:110990765"/>
<evidence type="ECO:0000256" key="1">
    <source>
        <dbReference type="SAM" id="MobiDB-lite"/>
    </source>
</evidence>
<gene>
    <name evidence="4" type="primary">LOC110990765</name>
</gene>
<keyword evidence="2" id="KW-1133">Transmembrane helix</keyword>
<feature type="compositionally biased region" description="Acidic residues" evidence="1">
    <location>
        <begin position="291"/>
        <end position="302"/>
    </location>
</feature>
<keyword evidence="3" id="KW-1185">Reference proteome</keyword>
<feature type="region of interest" description="Disordered" evidence="1">
    <location>
        <begin position="185"/>
        <end position="232"/>
    </location>
</feature>
<dbReference type="Proteomes" id="UP000694845">
    <property type="component" value="Unplaced"/>
</dbReference>
<dbReference type="RefSeq" id="XP_022111560.1">
    <property type="nucleotide sequence ID" value="XM_022255868.1"/>
</dbReference>
<feature type="compositionally biased region" description="Low complexity" evidence="1">
    <location>
        <begin position="216"/>
        <end position="225"/>
    </location>
</feature>
<feature type="region of interest" description="Disordered" evidence="1">
    <location>
        <begin position="378"/>
        <end position="518"/>
    </location>
</feature>
<keyword evidence="2" id="KW-0472">Membrane</keyword>
<reference evidence="4" key="1">
    <citation type="submission" date="2025-08" db="UniProtKB">
        <authorList>
            <consortium name="RefSeq"/>
        </authorList>
    </citation>
    <scope>IDENTIFICATION</scope>
</reference>
<protein>
    <submittedName>
        <fullName evidence="4">Uncharacterized protein LOC110990765</fullName>
    </submittedName>
</protein>
<feature type="compositionally biased region" description="Basic and acidic residues" evidence="1">
    <location>
        <begin position="254"/>
        <end position="265"/>
    </location>
</feature>
<feature type="compositionally biased region" description="Polar residues" evidence="1">
    <location>
        <begin position="469"/>
        <end position="484"/>
    </location>
</feature>
<accession>A0A8B8A3Q1</accession>
<name>A0A8B8A3Q1_ACAPL</name>
<dbReference type="OrthoDB" id="10247136at2759"/>
<feature type="transmembrane region" description="Helical" evidence="2">
    <location>
        <begin position="64"/>
        <end position="86"/>
    </location>
</feature>
<sequence>MQGYAVTTQCYSCRALPELNPAKTSGTSRWMSKDVERPGLIRPLAVTWLIRLFFPPFLAEPISVGLVVGVCSAFLMAVVLVVIIFCRIKKSIRKFPAIRPPSLLRAENDYLSENRNHIMVREPEEFDDLIPCQLFVDLGPKEKDMVDIDIITDGFDIGDKPRGTVDLQNDVTNFDDHPLLSFKGDPMLSDAPLASEPLLPSPRREEDPSSGEEYNGAGPSSPVSVGSGGSYLHIRDDDELTYSCMTKDGLSPVQKEDIEGQRVRGESSQASAPRPQVDGLPLLLWRQESSNPDDDYPGDGDAIDSYLQMSRSVPPCTGPRPVREDPGRDRASSQGAELSKAPSKGAKGKERGDSAGASCVNDGTVLDYVQQGFVPGAAASSDRMYSPSESPADAYSQMGLRGGARATAALCDSTGSSSQDSAGPSQSQARQETGGAEATRGQGSRSEEDVNGAGIDSYVHSAFDRPHVRTSQEPSQCTVDSSNPPRDRASLVSLGATAPCAPPVSETTPTNKPPGATNIARTQSADALSDDSEEGALNYVRVGLDSDGIDVESMNGVEPANVNGYVVQGMLPNMSVPPMARNVAGEAMHSAAPSGYVDQAQLSNLSPPPSAQPATHSDHIHMNGTVGGSSGGGYITAAQMSNIAPLDPEVAFAEESPSNNNNNNRGQENVVAEPLVLQNESRLETDNLANVTQQEATGLLSGNLGVVPSTAITDDGVVPNGPVGPGSYVTTDQLTNLPLRSPQPNCHANRDAGK</sequence>
<feature type="compositionally biased region" description="Polar residues" evidence="1">
    <location>
        <begin position="735"/>
        <end position="746"/>
    </location>
</feature>
<dbReference type="OMA" id="DYVQQGF"/>
<feature type="compositionally biased region" description="Basic and acidic residues" evidence="1">
    <location>
        <begin position="321"/>
        <end position="331"/>
    </location>
</feature>
<feature type="region of interest" description="Disordered" evidence="1">
    <location>
        <begin position="599"/>
        <end position="618"/>
    </location>
</feature>
<feature type="region of interest" description="Disordered" evidence="1">
    <location>
        <begin position="735"/>
        <end position="754"/>
    </location>
</feature>
<feature type="region of interest" description="Disordered" evidence="1">
    <location>
        <begin position="251"/>
        <end position="360"/>
    </location>
</feature>
<evidence type="ECO:0000313" key="3">
    <source>
        <dbReference type="Proteomes" id="UP000694845"/>
    </source>
</evidence>
<feature type="compositionally biased region" description="Low complexity" evidence="1">
    <location>
        <begin position="188"/>
        <end position="198"/>
    </location>
</feature>
<keyword evidence="2" id="KW-0812">Transmembrane</keyword>